<protein>
    <recommendedName>
        <fullName evidence="2">Retrovirus-related Pol polyprotein from transposon TNT 1-94-like beta-barrel domain-containing protein</fullName>
    </recommendedName>
</protein>
<comment type="caution">
    <text evidence="3">The sequence shown here is derived from an EMBL/GenBank/DDBJ whole genome shotgun (WGS) entry which is preliminary data.</text>
</comment>
<gene>
    <name evidence="3" type="ORF">GTA08_BOTSDO04577</name>
</gene>
<reference evidence="3" key="1">
    <citation type="submission" date="2020-04" db="EMBL/GenBank/DDBJ databases">
        <title>Genome Assembly and Annotation of Botryosphaeria dothidea sdau 11-99, a Latent Pathogen of Apple Fruit Ring Rot in China.</title>
        <authorList>
            <person name="Yu C."/>
            <person name="Diao Y."/>
            <person name="Lu Q."/>
            <person name="Zhao J."/>
            <person name="Cui S."/>
            <person name="Peng C."/>
            <person name="He B."/>
            <person name="Liu H."/>
        </authorList>
    </citation>
    <scope>NUCLEOTIDE SEQUENCE [LARGE SCALE GENOMIC DNA]</scope>
    <source>
        <strain evidence="3">Sdau11-99</strain>
    </source>
</reference>
<dbReference type="OrthoDB" id="4232400at2759"/>
<evidence type="ECO:0000256" key="1">
    <source>
        <dbReference type="SAM" id="MobiDB-lite"/>
    </source>
</evidence>
<dbReference type="Pfam" id="PF22936">
    <property type="entry name" value="Pol_BBD"/>
    <property type="match status" value="1"/>
</dbReference>
<evidence type="ECO:0000259" key="2">
    <source>
        <dbReference type="Pfam" id="PF22936"/>
    </source>
</evidence>
<keyword evidence="4" id="KW-1185">Reference proteome</keyword>
<evidence type="ECO:0000313" key="3">
    <source>
        <dbReference type="EMBL" id="KAF4308352.1"/>
    </source>
</evidence>
<accession>A0A8H4NAI7</accession>
<feature type="region of interest" description="Disordered" evidence="1">
    <location>
        <begin position="237"/>
        <end position="279"/>
    </location>
</feature>
<organism evidence="3 4">
    <name type="scientific">Botryosphaeria dothidea</name>
    <dbReference type="NCBI Taxonomy" id="55169"/>
    <lineage>
        <taxon>Eukaryota</taxon>
        <taxon>Fungi</taxon>
        <taxon>Dikarya</taxon>
        <taxon>Ascomycota</taxon>
        <taxon>Pezizomycotina</taxon>
        <taxon>Dothideomycetes</taxon>
        <taxon>Dothideomycetes incertae sedis</taxon>
        <taxon>Botryosphaeriales</taxon>
        <taxon>Botryosphaeriaceae</taxon>
        <taxon>Botryosphaeria</taxon>
    </lineage>
</organism>
<feature type="compositionally biased region" description="Basic and acidic residues" evidence="1">
    <location>
        <begin position="250"/>
        <end position="266"/>
    </location>
</feature>
<proteinExistence type="predicted"/>
<feature type="domain" description="Retrovirus-related Pol polyprotein from transposon TNT 1-94-like beta-barrel" evidence="2">
    <location>
        <begin position="10"/>
        <end position="92"/>
    </location>
</feature>
<sequence length="347" mass="40032">MTPGLNINAWVVLCGYSHAICNDRKKFISYDSFASPIPVYSFIGKTGVHAIGVGEVRLHIRLENGRIRACMIKTVLHVPDAAVNLLTMANMADLAGSKDGWTVKFGPGGKLVEKDGGRTLAWFPCRRRTEEGLFVLRQGYQFDRLWFPYHPKEKRSDFLLTCWVEEQPLKVLKPIRGPEELRKEMRKLFTDTDDEAKESALERLLVKDRIDIDQDDLDEAMVDLVVWLAESLKCKEQEPTSRGSHAQKGRARETHPKSKDKEERKTQSRGKGPVPMEQRPVDVIGWSLHDGRKLVKGGKQWSKVRFLKKNWRNRYRFQLHYGLTMNPKDLEEGDEILSDYRERGYYS</sequence>
<dbReference type="Proteomes" id="UP000572817">
    <property type="component" value="Unassembled WGS sequence"/>
</dbReference>
<name>A0A8H4NAI7_9PEZI</name>
<dbReference type="EMBL" id="WWBZ02000022">
    <property type="protein sequence ID" value="KAF4308352.1"/>
    <property type="molecule type" value="Genomic_DNA"/>
</dbReference>
<dbReference type="InterPro" id="IPR054722">
    <property type="entry name" value="PolX-like_BBD"/>
</dbReference>
<dbReference type="AlphaFoldDB" id="A0A8H4NAI7"/>
<evidence type="ECO:0000313" key="4">
    <source>
        <dbReference type="Proteomes" id="UP000572817"/>
    </source>
</evidence>